<feature type="non-terminal residue" evidence="2">
    <location>
        <position position="1"/>
    </location>
</feature>
<evidence type="ECO:0000313" key="2">
    <source>
        <dbReference type="EMBL" id="QBZ58192.1"/>
    </source>
</evidence>
<protein>
    <submittedName>
        <fullName evidence="2">Uncharacterized protein</fullName>
    </submittedName>
</protein>
<gene>
    <name evidence="2" type="ORF">PoMZ_03136</name>
</gene>
<evidence type="ECO:0000313" key="3">
    <source>
        <dbReference type="Proteomes" id="UP000294847"/>
    </source>
</evidence>
<feature type="region of interest" description="Disordered" evidence="1">
    <location>
        <begin position="1"/>
        <end position="46"/>
    </location>
</feature>
<dbReference type="AlphaFoldDB" id="A0A4P7N915"/>
<accession>A0A4P7N915</accession>
<reference evidence="2 3" key="1">
    <citation type="journal article" date="2019" name="Mol. Biol. Evol.">
        <title>Blast fungal genomes show frequent chromosomal changes, gene gains and losses, and effector gene turnover.</title>
        <authorList>
            <person name="Gomez Luciano L.B."/>
            <person name="Jason Tsai I."/>
            <person name="Chuma I."/>
            <person name="Tosa Y."/>
            <person name="Chen Y.H."/>
            <person name="Li J.Y."/>
            <person name="Li M.Y."/>
            <person name="Jade Lu M.Y."/>
            <person name="Nakayashiki H."/>
            <person name="Li W.H."/>
        </authorList>
    </citation>
    <scope>NUCLEOTIDE SEQUENCE [LARGE SCALE GENOMIC DNA]</scope>
    <source>
        <strain evidence="2">MZ5-1-6</strain>
    </source>
</reference>
<sequence>HLTTIFNADRLTPAQSRTSRRASRSDKRKTDTGPEGGKRERQSNRPIYRTLHYYRRQSVIIVCRLGLPMQGWVTPSSTQGCSHPLSSLALHCQIP</sequence>
<name>A0A4P7N915_PYROR</name>
<dbReference type="Proteomes" id="UP000294847">
    <property type="component" value="Chromosome 3"/>
</dbReference>
<dbReference type="EMBL" id="CP034206">
    <property type="protein sequence ID" value="QBZ58192.1"/>
    <property type="molecule type" value="Genomic_DNA"/>
</dbReference>
<evidence type="ECO:0000256" key="1">
    <source>
        <dbReference type="SAM" id="MobiDB-lite"/>
    </source>
</evidence>
<proteinExistence type="predicted"/>
<organism evidence="2 3">
    <name type="scientific">Pyricularia oryzae</name>
    <name type="common">Rice blast fungus</name>
    <name type="synonym">Magnaporthe oryzae</name>
    <dbReference type="NCBI Taxonomy" id="318829"/>
    <lineage>
        <taxon>Eukaryota</taxon>
        <taxon>Fungi</taxon>
        <taxon>Dikarya</taxon>
        <taxon>Ascomycota</taxon>
        <taxon>Pezizomycotina</taxon>
        <taxon>Sordariomycetes</taxon>
        <taxon>Sordariomycetidae</taxon>
        <taxon>Magnaporthales</taxon>
        <taxon>Pyriculariaceae</taxon>
        <taxon>Pyricularia</taxon>
    </lineage>
</organism>
<feature type="compositionally biased region" description="Basic and acidic residues" evidence="1">
    <location>
        <begin position="23"/>
        <end position="43"/>
    </location>
</feature>